<dbReference type="Proteomes" id="UP000192418">
    <property type="component" value="Unassembled WGS sequence"/>
</dbReference>
<evidence type="ECO:0000256" key="8">
    <source>
        <dbReference type="ARBA" id="ARBA00048628"/>
    </source>
</evidence>
<keyword evidence="11" id="KW-1185">Reference proteome</keyword>
<evidence type="ECO:0000313" key="10">
    <source>
        <dbReference type="EMBL" id="SMC69175.1"/>
    </source>
</evidence>
<accession>A0A1W2B868</accession>
<evidence type="ECO:0000256" key="5">
    <source>
        <dbReference type="ARBA" id="ARBA00022827"/>
    </source>
</evidence>
<dbReference type="PANTHER" id="PTHR45754">
    <property type="entry name" value="METHYLENETETRAHYDROFOLATE REDUCTASE"/>
    <property type="match status" value="1"/>
</dbReference>
<dbReference type="OrthoDB" id="5414817at2"/>
<dbReference type="InterPro" id="IPR029041">
    <property type="entry name" value="FAD-linked_oxidoreductase-like"/>
</dbReference>
<dbReference type="InterPro" id="IPR003171">
    <property type="entry name" value="Mehydrof_redctse-like"/>
</dbReference>
<dbReference type="GO" id="GO:0009086">
    <property type="term" value="P:methionine biosynthetic process"/>
    <property type="evidence" value="ECO:0007669"/>
    <property type="project" value="TreeGrafter"/>
</dbReference>
<evidence type="ECO:0000256" key="9">
    <source>
        <dbReference type="RuleBase" id="RU003862"/>
    </source>
</evidence>
<evidence type="ECO:0000256" key="1">
    <source>
        <dbReference type="ARBA" id="ARBA00001974"/>
    </source>
</evidence>
<proteinExistence type="inferred from homology"/>
<dbReference type="RefSeq" id="WP_084068321.1">
    <property type="nucleotide sequence ID" value="NZ_FWXY01000007.1"/>
</dbReference>
<comment type="pathway">
    <text evidence="2 9">One-carbon metabolism; tetrahydrofolate interconversion.</text>
</comment>
<comment type="catalytic activity">
    <reaction evidence="8">
        <text>(6S)-5-methyl-5,6,7,8-tetrahydrofolate + NAD(+) = (6R)-5,10-methylene-5,6,7,8-tetrahydrofolate + NADH + H(+)</text>
        <dbReference type="Rhea" id="RHEA:19821"/>
        <dbReference type="ChEBI" id="CHEBI:15378"/>
        <dbReference type="ChEBI" id="CHEBI:15636"/>
        <dbReference type="ChEBI" id="CHEBI:18608"/>
        <dbReference type="ChEBI" id="CHEBI:57540"/>
        <dbReference type="ChEBI" id="CHEBI:57945"/>
        <dbReference type="EC" id="1.5.1.54"/>
    </reaction>
    <physiologicalReaction direction="right-to-left" evidence="8">
        <dbReference type="Rhea" id="RHEA:19823"/>
    </physiologicalReaction>
</comment>
<organism evidence="10 11">
    <name type="scientific">Desulfocicer vacuolatum DSM 3385</name>
    <dbReference type="NCBI Taxonomy" id="1121400"/>
    <lineage>
        <taxon>Bacteria</taxon>
        <taxon>Pseudomonadati</taxon>
        <taxon>Thermodesulfobacteriota</taxon>
        <taxon>Desulfobacteria</taxon>
        <taxon>Desulfobacterales</taxon>
        <taxon>Desulfobacteraceae</taxon>
        <taxon>Desulfocicer</taxon>
    </lineage>
</organism>
<dbReference type="SUPFAM" id="SSF51730">
    <property type="entry name" value="FAD-linked oxidoreductase"/>
    <property type="match status" value="1"/>
</dbReference>
<keyword evidence="4 9" id="KW-0285">Flavoprotein</keyword>
<dbReference type="Gene3D" id="3.20.20.220">
    <property type="match status" value="1"/>
</dbReference>
<comment type="cofactor">
    <cofactor evidence="1 9">
        <name>FAD</name>
        <dbReference type="ChEBI" id="CHEBI:57692"/>
    </cofactor>
</comment>
<reference evidence="10 11" key="1">
    <citation type="submission" date="2017-04" db="EMBL/GenBank/DDBJ databases">
        <authorList>
            <person name="Afonso C.L."/>
            <person name="Miller P.J."/>
            <person name="Scott M.A."/>
            <person name="Spackman E."/>
            <person name="Goraichik I."/>
            <person name="Dimitrov K.M."/>
            <person name="Suarez D.L."/>
            <person name="Swayne D.E."/>
        </authorList>
    </citation>
    <scope>NUCLEOTIDE SEQUENCE [LARGE SCALE GENOMIC DNA]</scope>
    <source>
        <strain evidence="10 11">DSM 3385</strain>
    </source>
</reference>
<keyword evidence="5 9" id="KW-0274">FAD</keyword>
<evidence type="ECO:0000256" key="4">
    <source>
        <dbReference type="ARBA" id="ARBA00022630"/>
    </source>
</evidence>
<dbReference type="UniPathway" id="UPA00193"/>
<evidence type="ECO:0000256" key="6">
    <source>
        <dbReference type="ARBA" id="ARBA00023002"/>
    </source>
</evidence>
<keyword evidence="6 9" id="KW-0560">Oxidoreductase</keyword>
<protein>
    <recommendedName>
        <fullName evidence="9">Methylenetetrahydrofolate reductase</fullName>
    </recommendedName>
</protein>
<dbReference type="GO" id="GO:0005829">
    <property type="term" value="C:cytosol"/>
    <property type="evidence" value="ECO:0007669"/>
    <property type="project" value="TreeGrafter"/>
</dbReference>
<dbReference type="GO" id="GO:0106312">
    <property type="term" value="F:methylenetetrahydrofolate reductase (NADH) activity"/>
    <property type="evidence" value="ECO:0007669"/>
    <property type="project" value="UniProtKB-EC"/>
</dbReference>
<dbReference type="GO" id="GO:0035999">
    <property type="term" value="P:tetrahydrofolate interconversion"/>
    <property type="evidence" value="ECO:0007669"/>
    <property type="project" value="UniProtKB-UniPathway"/>
</dbReference>
<dbReference type="AlphaFoldDB" id="A0A1W2B868"/>
<evidence type="ECO:0000256" key="2">
    <source>
        <dbReference type="ARBA" id="ARBA00004777"/>
    </source>
</evidence>
<evidence type="ECO:0000256" key="7">
    <source>
        <dbReference type="ARBA" id="ARBA00034478"/>
    </source>
</evidence>
<comment type="similarity">
    <text evidence="3 9">Belongs to the methylenetetrahydrofolate reductase family.</text>
</comment>
<dbReference type="EMBL" id="FWXY01000007">
    <property type="protein sequence ID" value="SMC69175.1"/>
    <property type="molecule type" value="Genomic_DNA"/>
</dbReference>
<dbReference type="Pfam" id="PF02219">
    <property type="entry name" value="MTHFR"/>
    <property type="match status" value="1"/>
</dbReference>
<dbReference type="STRING" id="1121400.SAMN02746065_107100"/>
<comment type="pathway">
    <text evidence="7">Amino-acid biosynthesis; L-methionine biosynthesis via de novo pathway.</text>
</comment>
<evidence type="ECO:0000256" key="3">
    <source>
        <dbReference type="ARBA" id="ARBA00006743"/>
    </source>
</evidence>
<evidence type="ECO:0000313" key="11">
    <source>
        <dbReference type="Proteomes" id="UP000192418"/>
    </source>
</evidence>
<sequence length="292" mass="32733">MNLKDSLKKKKFVVTSEIQAPMGDDDPQELIKSLNRVKGRVDGVSLSEVELEGVVGDSIQTCDLLRKNRFNAIYQTTTRDKNRFQLQRDLTLAHEAGVENLLVFTEDYRISGDSLQESMFFHVDSGKLSSVLDHMKQGQTIDGNALDKKVDFMLGSGVETPWGKNLPKRGMEEMEDMINVGTGYFLTTPIFDLDQFEKFIKQVNTFGVPVIAEVMILRTGGMAKFLNRHFKSGLVPEWAVQKLLKAPDKTRASIELFADTIKGLKDLCQGVHIITIGGEEKLGEYLDAAKLR</sequence>
<dbReference type="PANTHER" id="PTHR45754:SF3">
    <property type="entry name" value="METHYLENETETRAHYDROFOLATE REDUCTASE (NADPH)"/>
    <property type="match status" value="1"/>
</dbReference>
<name>A0A1W2B868_9BACT</name>
<gene>
    <name evidence="10" type="ORF">SAMN02746065_107100</name>
</gene>
<dbReference type="GO" id="GO:0071949">
    <property type="term" value="F:FAD binding"/>
    <property type="evidence" value="ECO:0007669"/>
    <property type="project" value="TreeGrafter"/>
</dbReference>